<dbReference type="InterPro" id="IPR017850">
    <property type="entry name" value="Alkaline_phosphatase_core_sf"/>
</dbReference>
<evidence type="ECO:0000313" key="1">
    <source>
        <dbReference type="EMBL" id="MBP1325196.1"/>
    </source>
</evidence>
<dbReference type="InterPro" id="IPR002591">
    <property type="entry name" value="Phosphodiest/P_Trfase"/>
</dbReference>
<organism evidence="1 2">
    <name type="scientific">Leucobacter exalbidus</name>
    <dbReference type="NCBI Taxonomy" id="662960"/>
    <lineage>
        <taxon>Bacteria</taxon>
        <taxon>Bacillati</taxon>
        <taxon>Actinomycetota</taxon>
        <taxon>Actinomycetes</taxon>
        <taxon>Micrococcales</taxon>
        <taxon>Microbacteriaceae</taxon>
        <taxon>Leucobacter</taxon>
    </lineage>
</organism>
<dbReference type="Gene3D" id="3.40.720.10">
    <property type="entry name" value="Alkaline Phosphatase, subunit A"/>
    <property type="match status" value="1"/>
</dbReference>
<sequence>MLSIATDNGGRLAAIAPAGLAALARGLGHDPAATLADAFSRPISPDAPQLGELPAIRSFVIIAVDGLGHANLGARIGHAPTLARMPRKRIETVAPSTTGAALTTLVTGQLPGTHGLLGYRIRHPELGLRTTLSEWDGIDDVRAWQRSEPLFHAAERLGAQPYVIGRPAHADSGLTRANLSGAEYLSGQRIEDRFAEAARVVRGGDPSFVYLYVDELDRAAHTYGWQSNEWVRRLEQLDASLDGFLRTLPADVGVVLTADHGIIDVAAHEHMMLDADPALMQGVTEVGGEPRFRSLYLDAGVDATQVARAWAENQGALAWVGTREEFIATGCFGDVDAQAAARLGDVLIAARKRVAYYLSTDDPAARDMIGQHGSFSEEERGIPLALGGALVGTPFASVVARAAATYAR</sequence>
<gene>
    <name evidence="1" type="ORF">JOF28_000428</name>
</gene>
<dbReference type="Proteomes" id="UP000675163">
    <property type="component" value="Unassembled WGS sequence"/>
</dbReference>
<accession>A0A940PVY0</accession>
<name>A0A940PVY0_9MICO</name>
<dbReference type="Pfam" id="PF01663">
    <property type="entry name" value="Phosphodiest"/>
    <property type="match status" value="1"/>
</dbReference>
<dbReference type="PANTHER" id="PTHR10151:SF120">
    <property type="entry name" value="BIS(5'-ADENOSYL)-TRIPHOSPHATASE"/>
    <property type="match status" value="1"/>
</dbReference>
<proteinExistence type="predicted"/>
<evidence type="ECO:0008006" key="3">
    <source>
        <dbReference type="Google" id="ProtNLM"/>
    </source>
</evidence>
<dbReference type="AlphaFoldDB" id="A0A940PVY0"/>
<dbReference type="GO" id="GO:0016787">
    <property type="term" value="F:hydrolase activity"/>
    <property type="evidence" value="ECO:0007669"/>
    <property type="project" value="UniProtKB-ARBA"/>
</dbReference>
<dbReference type="EMBL" id="JAFIDA010000001">
    <property type="protein sequence ID" value="MBP1325196.1"/>
    <property type="molecule type" value="Genomic_DNA"/>
</dbReference>
<evidence type="ECO:0000313" key="2">
    <source>
        <dbReference type="Proteomes" id="UP000675163"/>
    </source>
</evidence>
<protein>
    <recommendedName>
        <fullName evidence="3">Alkaline phosphatase family protein</fullName>
    </recommendedName>
</protein>
<comment type="caution">
    <text evidence="1">The sequence shown here is derived from an EMBL/GenBank/DDBJ whole genome shotgun (WGS) entry which is preliminary data.</text>
</comment>
<dbReference type="RefSeq" id="WP_209704263.1">
    <property type="nucleotide sequence ID" value="NZ_JAFIDA010000001.1"/>
</dbReference>
<dbReference type="SUPFAM" id="SSF53649">
    <property type="entry name" value="Alkaline phosphatase-like"/>
    <property type="match status" value="1"/>
</dbReference>
<reference evidence="1" key="1">
    <citation type="submission" date="2021-02" db="EMBL/GenBank/DDBJ databases">
        <title>Sequencing the genomes of 1000 actinobacteria strains.</title>
        <authorList>
            <person name="Klenk H.-P."/>
        </authorList>
    </citation>
    <scope>NUCLEOTIDE SEQUENCE</scope>
    <source>
        <strain evidence="1">DSM 22850</strain>
    </source>
</reference>
<dbReference type="PANTHER" id="PTHR10151">
    <property type="entry name" value="ECTONUCLEOTIDE PYROPHOSPHATASE/PHOSPHODIESTERASE"/>
    <property type="match status" value="1"/>
</dbReference>
<keyword evidence="2" id="KW-1185">Reference proteome</keyword>